<feature type="compositionally biased region" description="Basic and acidic residues" evidence="1">
    <location>
        <begin position="76"/>
        <end position="95"/>
    </location>
</feature>
<keyword evidence="2" id="KW-0808">Transferase</keyword>
<dbReference type="EC" id="2.1.1.170" evidence="2"/>
<feature type="non-terminal residue" evidence="2">
    <location>
        <position position="150"/>
    </location>
</feature>
<feature type="region of interest" description="Disordered" evidence="1">
    <location>
        <begin position="1"/>
        <end position="150"/>
    </location>
</feature>
<feature type="compositionally biased region" description="Low complexity" evidence="1">
    <location>
        <begin position="59"/>
        <end position="68"/>
    </location>
</feature>
<proteinExistence type="predicted"/>
<organism evidence="2">
    <name type="scientific">uncultured Nocardioides sp</name>
    <dbReference type="NCBI Taxonomy" id="198441"/>
    <lineage>
        <taxon>Bacteria</taxon>
        <taxon>Bacillati</taxon>
        <taxon>Actinomycetota</taxon>
        <taxon>Actinomycetes</taxon>
        <taxon>Propionibacteriales</taxon>
        <taxon>Nocardioidaceae</taxon>
        <taxon>Nocardioides</taxon>
        <taxon>environmental samples</taxon>
    </lineage>
</organism>
<dbReference type="GO" id="GO:0008168">
    <property type="term" value="F:methyltransferase activity"/>
    <property type="evidence" value="ECO:0007669"/>
    <property type="project" value="UniProtKB-KW"/>
</dbReference>
<reference evidence="2" key="1">
    <citation type="submission" date="2020-02" db="EMBL/GenBank/DDBJ databases">
        <authorList>
            <person name="Meier V. D."/>
        </authorList>
    </citation>
    <scope>NUCLEOTIDE SEQUENCE</scope>
    <source>
        <strain evidence="2">AVDCRST_MAG32</strain>
    </source>
</reference>
<evidence type="ECO:0000256" key="1">
    <source>
        <dbReference type="SAM" id="MobiDB-lite"/>
    </source>
</evidence>
<keyword evidence="2" id="KW-0489">Methyltransferase</keyword>
<feature type="non-terminal residue" evidence="2">
    <location>
        <position position="1"/>
    </location>
</feature>
<protein>
    <submittedName>
        <fullName evidence="2">16S rRNA (Guanine(527)-N(7))-methyltransferase</fullName>
        <ecNumber evidence="2">2.1.1.170</ecNumber>
    </submittedName>
</protein>
<accession>A0A6J4MX43</accession>
<dbReference type="EMBL" id="CADCUM010000019">
    <property type="protein sequence ID" value="CAA9369073.1"/>
    <property type="molecule type" value="Genomic_DNA"/>
</dbReference>
<dbReference type="GO" id="GO:0032259">
    <property type="term" value="P:methylation"/>
    <property type="evidence" value="ECO:0007669"/>
    <property type="project" value="UniProtKB-KW"/>
</dbReference>
<dbReference type="AlphaFoldDB" id="A0A6J4MX43"/>
<sequence>PAGRPGDARGTPPASYDVPGGGRGRAGAHPRRGRPGPRRDASRRADLRCRHLSRRRPPRAAAAVVHAARGTRWRARRDEGELGPGRDRGRPRDPDVAGVRGAGSDGAGGPVAGSTDHGRPGGLGRSGAGRLDSRARSHGTSTRPPSPSLV</sequence>
<name>A0A6J4MX43_9ACTN</name>
<evidence type="ECO:0000313" key="2">
    <source>
        <dbReference type="EMBL" id="CAA9369073.1"/>
    </source>
</evidence>
<feature type="compositionally biased region" description="Basic residues" evidence="1">
    <location>
        <begin position="26"/>
        <end position="36"/>
    </location>
</feature>
<feature type="compositionally biased region" description="Basic and acidic residues" evidence="1">
    <location>
        <begin position="37"/>
        <end position="49"/>
    </location>
</feature>
<gene>
    <name evidence="2" type="ORF">AVDCRST_MAG32-408</name>
</gene>
<feature type="compositionally biased region" description="Gly residues" evidence="1">
    <location>
        <begin position="100"/>
        <end position="111"/>
    </location>
</feature>